<feature type="repeat" description="WD" evidence="9">
    <location>
        <begin position="283"/>
        <end position="317"/>
    </location>
</feature>
<keyword evidence="13" id="KW-1185">Reference proteome</keyword>
<feature type="domain" description="Transcriptional repressor Tup1 N-terminal" evidence="11">
    <location>
        <begin position="31"/>
        <end position="106"/>
    </location>
</feature>
<dbReference type="InterPro" id="IPR019775">
    <property type="entry name" value="WD40_repeat_CS"/>
</dbReference>
<dbReference type="Proteomes" id="UP001182556">
    <property type="component" value="Unassembled WGS sequence"/>
</dbReference>
<dbReference type="InterPro" id="IPR036322">
    <property type="entry name" value="WD40_repeat_dom_sf"/>
</dbReference>
<keyword evidence="2" id="KW-0678">Repressor</keyword>
<dbReference type="AlphaFoldDB" id="A0AAD9FVE4"/>
<evidence type="ECO:0000313" key="13">
    <source>
        <dbReference type="Proteomes" id="UP001182556"/>
    </source>
</evidence>
<feature type="region of interest" description="Disordered" evidence="10">
    <location>
        <begin position="109"/>
        <end position="196"/>
    </location>
</feature>
<protein>
    <submittedName>
        <fullName evidence="12">General transcriptional repressor</fullName>
    </submittedName>
</protein>
<evidence type="ECO:0000256" key="9">
    <source>
        <dbReference type="PROSITE-ProRule" id="PRU00221"/>
    </source>
</evidence>
<dbReference type="InterPro" id="IPR015943">
    <property type="entry name" value="WD40/YVTN_repeat-like_dom_sf"/>
</dbReference>
<keyword evidence="3 9" id="KW-0853">WD repeat</keyword>
<organism evidence="12 13">
    <name type="scientific">Papiliotrema laurentii</name>
    <name type="common">Cryptococcus laurentii</name>
    <dbReference type="NCBI Taxonomy" id="5418"/>
    <lineage>
        <taxon>Eukaryota</taxon>
        <taxon>Fungi</taxon>
        <taxon>Dikarya</taxon>
        <taxon>Basidiomycota</taxon>
        <taxon>Agaricomycotina</taxon>
        <taxon>Tremellomycetes</taxon>
        <taxon>Tremellales</taxon>
        <taxon>Rhynchogastremaceae</taxon>
        <taxon>Papiliotrema</taxon>
    </lineage>
</organism>
<evidence type="ECO:0000256" key="5">
    <source>
        <dbReference type="ARBA" id="ARBA00023015"/>
    </source>
</evidence>
<evidence type="ECO:0000256" key="8">
    <source>
        <dbReference type="ARBA" id="ARBA00060760"/>
    </source>
</evidence>
<dbReference type="GO" id="GO:0005634">
    <property type="term" value="C:nucleus"/>
    <property type="evidence" value="ECO:0007669"/>
    <property type="project" value="UniProtKB-SubCell"/>
</dbReference>
<dbReference type="PROSITE" id="PS50294">
    <property type="entry name" value="WD_REPEATS_REGION"/>
    <property type="match status" value="6"/>
</dbReference>
<accession>A0AAD9FVE4</accession>
<feature type="region of interest" description="Disordered" evidence="10">
    <location>
        <begin position="1"/>
        <end position="26"/>
    </location>
</feature>
<keyword evidence="7" id="KW-0539">Nucleus</keyword>
<comment type="similarity">
    <text evidence="8">Belongs to the WD repeat TUP1 family.</text>
</comment>
<evidence type="ECO:0000256" key="6">
    <source>
        <dbReference type="ARBA" id="ARBA00023163"/>
    </source>
</evidence>
<feature type="repeat" description="WD" evidence="9">
    <location>
        <begin position="412"/>
        <end position="453"/>
    </location>
</feature>
<dbReference type="Gene3D" id="1.20.5.340">
    <property type="match status" value="1"/>
</dbReference>
<dbReference type="Gene3D" id="2.130.10.10">
    <property type="entry name" value="YVTN repeat-like/Quinoprotein amine dehydrogenase"/>
    <property type="match status" value="1"/>
</dbReference>
<evidence type="ECO:0000256" key="7">
    <source>
        <dbReference type="ARBA" id="ARBA00023242"/>
    </source>
</evidence>
<dbReference type="Pfam" id="PF00400">
    <property type="entry name" value="WD40"/>
    <property type="match status" value="7"/>
</dbReference>
<keyword evidence="4" id="KW-0677">Repeat</keyword>
<comment type="subcellular location">
    <subcellularLocation>
        <location evidence="1">Nucleus</location>
    </subcellularLocation>
</comment>
<name>A0AAD9FVE4_PAPLA</name>
<dbReference type="Pfam" id="PF08581">
    <property type="entry name" value="Tup_N"/>
    <property type="match status" value="1"/>
</dbReference>
<evidence type="ECO:0000256" key="3">
    <source>
        <dbReference type="ARBA" id="ARBA00022574"/>
    </source>
</evidence>
<keyword evidence="5" id="KW-0805">Transcription regulation</keyword>
<feature type="repeat" description="WD" evidence="9">
    <location>
        <begin position="318"/>
        <end position="359"/>
    </location>
</feature>
<evidence type="ECO:0000313" key="12">
    <source>
        <dbReference type="EMBL" id="KAK1926929.1"/>
    </source>
</evidence>
<dbReference type="PANTHER" id="PTHR22847">
    <property type="entry name" value="WD40 REPEAT PROTEIN"/>
    <property type="match status" value="1"/>
</dbReference>
<dbReference type="SMART" id="SM00320">
    <property type="entry name" value="WD40"/>
    <property type="match status" value="7"/>
</dbReference>
<dbReference type="PRINTS" id="PR00320">
    <property type="entry name" value="GPROTEINBRPT"/>
</dbReference>
<feature type="repeat" description="WD" evidence="9">
    <location>
        <begin position="377"/>
        <end position="411"/>
    </location>
</feature>
<feature type="compositionally biased region" description="Low complexity" evidence="10">
    <location>
        <begin position="109"/>
        <end position="127"/>
    </location>
</feature>
<dbReference type="PANTHER" id="PTHR22847:SF728">
    <property type="entry name" value="TRANSCRIPTIONAL REPRESSOR TUP11-RELATED"/>
    <property type="match status" value="1"/>
</dbReference>
<gene>
    <name evidence="12" type="ORF">DB88DRAFT_476109</name>
</gene>
<feature type="repeat" description="WD" evidence="9">
    <location>
        <begin position="473"/>
        <end position="514"/>
    </location>
</feature>
<reference evidence="12" key="1">
    <citation type="submission" date="2023-02" db="EMBL/GenBank/DDBJ databases">
        <title>Identification and recombinant expression of a fungal hydrolase from Papiliotrema laurentii that hydrolyzes apple cutin and clears colloidal polyester polyurethane.</title>
        <authorList>
            <consortium name="DOE Joint Genome Institute"/>
            <person name="Roman V.A."/>
            <person name="Bojanowski C."/>
            <person name="Crable B.R."/>
            <person name="Wagner D.N."/>
            <person name="Hung C.S."/>
            <person name="Nadeau L.J."/>
            <person name="Schratz L."/>
            <person name="Haridas S."/>
            <person name="Pangilinan J."/>
            <person name="Lipzen A."/>
            <person name="Na H."/>
            <person name="Yan M."/>
            <person name="Ng V."/>
            <person name="Grigoriev I.V."/>
            <person name="Spatafora J.W."/>
            <person name="Barlow D."/>
            <person name="Biffinger J."/>
            <person name="Kelley-Loughnane N."/>
            <person name="Varaljay V.A."/>
            <person name="Crookes-Goodson W.J."/>
        </authorList>
    </citation>
    <scope>NUCLEOTIDE SEQUENCE</scope>
    <source>
        <strain evidence="12">5307AH</strain>
    </source>
</reference>
<dbReference type="CDD" id="cd00200">
    <property type="entry name" value="WD40"/>
    <property type="match status" value="1"/>
</dbReference>
<evidence type="ECO:0000256" key="10">
    <source>
        <dbReference type="SAM" id="MobiDB-lite"/>
    </source>
</evidence>
<dbReference type="InterPro" id="IPR013890">
    <property type="entry name" value="Tscrpt_rep_Tup1_N"/>
</dbReference>
<evidence type="ECO:0000256" key="1">
    <source>
        <dbReference type="ARBA" id="ARBA00004123"/>
    </source>
</evidence>
<dbReference type="InterPro" id="IPR020472">
    <property type="entry name" value="WD40_PAC1"/>
</dbReference>
<dbReference type="SUPFAM" id="SSF50978">
    <property type="entry name" value="WD40 repeat-like"/>
    <property type="match status" value="1"/>
</dbReference>
<comment type="caution">
    <text evidence="12">The sequence shown here is derived from an EMBL/GenBank/DDBJ whole genome shotgun (WGS) entry which is preliminary data.</text>
</comment>
<evidence type="ECO:0000259" key="11">
    <source>
        <dbReference type="Pfam" id="PF08581"/>
    </source>
</evidence>
<dbReference type="PROSITE" id="PS50082">
    <property type="entry name" value="WD_REPEATS_2"/>
    <property type="match status" value="6"/>
</dbReference>
<dbReference type="EMBL" id="JAODAN010000001">
    <property type="protein sequence ID" value="KAK1926929.1"/>
    <property type="molecule type" value="Genomic_DNA"/>
</dbReference>
<dbReference type="FunFam" id="2.130.10.10:FF:000503">
    <property type="entry name" value="Glucose repression regulatory protein TUP1"/>
    <property type="match status" value="1"/>
</dbReference>
<dbReference type="InterPro" id="IPR001680">
    <property type="entry name" value="WD40_rpt"/>
</dbReference>
<evidence type="ECO:0000256" key="4">
    <source>
        <dbReference type="ARBA" id="ARBA00022737"/>
    </source>
</evidence>
<feature type="compositionally biased region" description="Polar residues" evidence="10">
    <location>
        <begin position="17"/>
        <end position="26"/>
    </location>
</feature>
<dbReference type="PROSITE" id="PS00678">
    <property type="entry name" value="WD_REPEATS_1"/>
    <property type="match status" value="5"/>
</dbReference>
<feature type="compositionally biased region" description="Basic and acidic residues" evidence="10">
    <location>
        <begin position="171"/>
        <end position="182"/>
    </location>
</feature>
<keyword evidence="6" id="KW-0804">Transcription</keyword>
<evidence type="ECO:0000256" key="2">
    <source>
        <dbReference type="ARBA" id="ARBA00022491"/>
    </source>
</evidence>
<proteinExistence type="inferred from homology"/>
<sequence length="552" mass="60546">MQPPGIYNHHRLPPSTAPTNPSVLSSATNSRLNEFFDLIKSEFDAATQDGTVWKQQRDDYEQKIQGQINELGLIRQSLYELEANHARVRAEYDAEIARLRRELEARGGSAAVVAGPGPNAGSPPRGGLDPDRPAYPRPELPGGLPGGPPPLNGDAARARSPYPPPIPRPSSADRDRQGRDRPAPASPPPLLSDLDPENVSRELKKEGSDWFAVWSSQSKKQLDVQLVHTLSHETVVCCVKFSNDGKYLATGCNRTAQIYDVKDGRKVCVLLDESTNRTGDLYIRSICFSPDGKFLATGAEDRQIRIWDIKAKRIRHLLQGHMQEIYSLDFSRDGRFLVSGSGDKSARIWDIEKGVCVFDLRIEDFLHNDHGPIDAGITSVALSPDGKLVAAGSLDTMVRVWNVQTGQQVERLKGHKDSVYSVAFSPDGKCLVSGSLDRTLRVWDLTGTKKVVEGLIAPPKDGDKGYGVCQSTLNGHKDYVLSVAISPDGQWVVSGSKDRSIQFWNIATGQAQFMLQGHKNSVISIDLARVGPHLASGSGDCMARIWKYEPTT</sequence>
<feature type="repeat" description="WD" evidence="9">
    <location>
        <begin position="515"/>
        <end position="552"/>
    </location>
</feature>